<keyword evidence="6" id="KW-0067">ATP-binding</keyword>
<dbReference type="InterPro" id="IPR045864">
    <property type="entry name" value="aa-tRNA-synth_II/BPL/LPL"/>
</dbReference>
<keyword evidence="7" id="KW-0694">RNA-binding</keyword>
<dbReference type="EMBL" id="AUZY01012610">
    <property type="protein sequence ID" value="EQD28996.1"/>
    <property type="molecule type" value="Genomic_DNA"/>
</dbReference>
<dbReference type="GO" id="GO:0005737">
    <property type="term" value="C:cytoplasm"/>
    <property type="evidence" value="ECO:0007669"/>
    <property type="project" value="InterPro"/>
</dbReference>
<evidence type="ECO:0000256" key="7">
    <source>
        <dbReference type="ARBA" id="ARBA00022884"/>
    </source>
</evidence>
<organism evidence="11">
    <name type="scientific">mine drainage metagenome</name>
    <dbReference type="NCBI Taxonomy" id="410659"/>
    <lineage>
        <taxon>unclassified sequences</taxon>
        <taxon>metagenomes</taxon>
        <taxon>ecological metagenomes</taxon>
    </lineage>
</organism>
<dbReference type="GO" id="GO:0002161">
    <property type="term" value="F:aminoacyl-tRNA deacylase activity"/>
    <property type="evidence" value="ECO:0007669"/>
    <property type="project" value="TreeGrafter"/>
</dbReference>
<evidence type="ECO:0000256" key="4">
    <source>
        <dbReference type="ARBA" id="ARBA00022598"/>
    </source>
</evidence>
<name>T0Y1N7_9ZZZZ</name>
<gene>
    <name evidence="11" type="ORF">B1B_18806</name>
</gene>
<dbReference type="EC" id="6.1.1.7" evidence="2"/>
<evidence type="ECO:0000256" key="1">
    <source>
        <dbReference type="ARBA" id="ARBA00008226"/>
    </source>
</evidence>
<dbReference type="GO" id="GO:0006419">
    <property type="term" value="P:alanyl-tRNA aminoacylation"/>
    <property type="evidence" value="ECO:0007669"/>
    <property type="project" value="InterPro"/>
</dbReference>
<dbReference type="GO" id="GO:0000049">
    <property type="term" value="F:tRNA binding"/>
    <property type="evidence" value="ECO:0007669"/>
    <property type="project" value="UniProtKB-KW"/>
</dbReference>
<comment type="similarity">
    <text evidence="1">Belongs to the class-II aminoacyl-tRNA synthetase family.</text>
</comment>
<dbReference type="GO" id="GO:0004813">
    <property type="term" value="F:alanine-tRNA ligase activity"/>
    <property type="evidence" value="ECO:0007669"/>
    <property type="project" value="UniProtKB-EC"/>
</dbReference>
<proteinExistence type="inferred from homology"/>
<evidence type="ECO:0000256" key="3">
    <source>
        <dbReference type="ARBA" id="ARBA00022555"/>
    </source>
</evidence>
<keyword evidence="9 11" id="KW-0030">Aminoacyl-tRNA synthetase</keyword>
<dbReference type="InterPro" id="IPR050058">
    <property type="entry name" value="Ala-tRNA_ligase"/>
</dbReference>
<dbReference type="InterPro" id="IPR018165">
    <property type="entry name" value="Ala-tRNA-synth_IIc_core"/>
</dbReference>
<accession>T0Y1N7</accession>
<evidence type="ECO:0000256" key="8">
    <source>
        <dbReference type="ARBA" id="ARBA00022917"/>
    </source>
</evidence>
<dbReference type="SUPFAM" id="SSF55681">
    <property type="entry name" value="Class II aaRS and biotin synthetases"/>
    <property type="match status" value="1"/>
</dbReference>
<dbReference type="Gene3D" id="3.30.930.10">
    <property type="entry name" value="Bira Bifunctional Protein, Domain 2"/>
    <property type="match status" value="1"/>
</dbReference>
<evidence type="ECO:0000313" key="11">
    <source>
        <dbReference type="EMBL" id="EQD28996.1"/>
    </source>
</evidence>
<reference evidence="11" key="1">
    <citation type="submission" date="2013-08" db="EMBL/GenBank/DDBJ databases">
        <authorList>
            <person name="Mendez C."/>
            <person name="Richter M."/>
            <person name="Ferrer M."/>
            <person name="Sanchez J."/>
        </authorList>
    </citation>
    <scope>NUCLEOTIDE SEQUENCE</scope>
</reference>
<evidence type="ECO:0000256" key="9">
    <source>
        <dbReference type="ARBA" id="ARBA00023146"/>
    </source>
</evidence>
<dbReference type="PROSITE" id="PS50860">
    <property type="entry name" value="AA_TRNA_LIGASE_II_ALA"/>
    <property type="match status" value="1"/>
</dbReference>
<comment type="caution">
    <text evidence="11">The sequence shown here is derived from an EMBL/GenBank/DDBJ whole genome shotgun (WGS) entry which is preliminary data.</text>
</comment>
<keyword evidence="8" id="KW-0648">Protein biosynthesis</keyword>
<reference evidence="11" key="2">
    <citation type="journal article" date="2014" name="ISME J.">
        <title>Microbial stratification in low pH oxic and suboxic macroscopic growths along an acid mine drainage.</title>
        <authorList>
            <person name="Mendez-Garcia C."/>
            <person name="Mesa V."/>
            <person name="Sprenger R.R."/>
            <person name="Richter M."/>
            <person name="Diez M.S."/>
            <person name="Solano J."/>
            <person name="Bargiela R."/>
            <person name="Golyshina O.V."/>
            <person name="Manteca A."/>
            <person name="Ramos J.L."/>
            <person name="Gallego J.R."/>
            <person name="Llorente I."/>
            <person name="Martins Dos Santos V.A."/>
            <person name="Jensen O.N."/>
            <person name="Pelaez A.I."/>
            <person name="Sanchez J."/>
            <person name="Ferrer M."/>
        </authorList>
    </citation>
    <scope>NUCLEOTIDE SEQUENCE</scope>
</reference>
<evidence type="ECO:0000259" key="10">
    <source>
        <dbReference type="PROSITE" id="PS50860"/>
    </source>
</evidence>
<keyword evidence="4 11" id="KW-0436">Ligase</keyword>
<evidence type="ECO:0000256" key="6">
    <source>
        <dbReference type="ARBA" id="ARBA00022840"/>
    </source>
</evidence>
<dbReference type="AlphaFoldDB" id="T0Y1N7"/>
<dbReference type="PRINTS" id="PR00980">
    <property type="entry name" value="TRNASYNTHALA"/>
</dbReference>
<protein>
    <recommendedName>
        <fullName evidence="2">alanine--tRNA ligase</fullName>
        <ecNumber evidence="2">6.1.1.7</ecNumber>
    </recommendedName>
</protein>
<dbReference type="PANTHER" id="PTHR11777">
    <property type="entry name" value="ALANYL-TRNA SYNTHETASE"/>
    <property type="match status" value="1"/>
</dbReference>
<dbReference type="Pfam" id="PF01411">
    <property type="entry name" value="tRNA-synt_2c"/>
    <property type="match status" value="1"/>
</dbReference>
<sequence length="321" mass="36488">MTLEPREYEEAFPPRLGFHRTVCVSCGEAFWTRGDRDTCAESPCTPYSFQGNSPFRRTFTLDEFREFYLDFFEARGHRRIRRYPVVPRWRNDVMFVQASIYDFQPWVTSGAIDPPANPLALSQPCLRFNDLDNVGVTGRHLTFFEMLAHHAFNRPGHPVYFKDRTVELCHELLVDALGAPEGEITYKEEAWEGGGNRGPSVSVGLRGLELATLVFMEYEGREGVWRPMPMTVVDTGYGLERFVWMSQGTQTIYEAIFPRLLEELPEAFSLAEKAVLLDHAKNFLFLFTDGVVPSNVREATWRGCCSAGCSACSRNTPGRPG</sequence>
<evidence type="ECO:0000256" key="5">
    <source>
        <dbReference type="ARBA" id="ARBA00022741"/>
    </source>
</evidence>
<keyword evidence="3" id="KW-0820">tRNA-binding</keyword>
<dbReference type="PANTHER" id="PTHR11777:SF9">
    <property type="entry name" value="ALANINE--TRNA LIGASE, CYTOPLASMIC"/>
    <property type="match status" value="1"/>
</dbReference>
<keyword evidence="5" id="KW-0547">Nucleotide-binding</keyword>
<dbReference type="GO" id="GO:0005524">
    <property type="term" value="F:ATP binding"/>
    <property type="evidence" value="ECO:0007669"/>
    <property type="project" value="UniProtKB-KW"/>
</dbReference>
<dbReference type="InterPro" id="IPR018164">
    <property type="entry name" value="Ala-tRNA-synth_IIc_N"/>
</dbReference>
<evidence type="ECO:0000256" key="2">
    <source>
        <dbReference type="ARBA" id="ARBA00013168"/>
    </source>
</evidence>
<dbReference type="InterPro" id="IPR002318">
    <property type="entry name" value="Ala-tRNA-lgiase_IIc"/>
</dbReference>
<feature type="domain" description="Alanyl-transfer RNA synthetases family profile" evidence="10">
    <location>
        <begin position="59"/>
        <end position="295"/>
    </location>
</feature>